<evidence type="ECO:0000256" key="8">
    <source>
        <dbReference type="ARBA" id="ARBA00023204"/>
    </source>
</evidence>
<proteinExistence type="predicted"/>
<dbReference type="GO" id="GO:0140097">
    <property type="term" value="F:catalytic activity, acting on DNA"/>
    <property type="evidence" value="ECO:0007669"/>
    <property type="project" value="UniProtKB-ARBA"/>
</dbReference>
<dbReference type="InterPro" id="IPR032854">
    <property type="entry name" value="ALKBH3"/>
</dbReference>
<dbReference type="AlphaFoldDB" id="A0A917CJ80"/>
<dbReference type="InterPro" id="IPR027450">
    <property type="entry name" value="AlkB-like"/>
</dbReference>
<evidence type="ECO:0000256" key="7">
    <source>
        <dbReference type="ARBA" id="ARBA00023004"/>
    </source>
</evidence>
<gene>
    <name evidence="10" type="primary">alkB</name>
    <name evidence="10" type="ORF">GCM10010960_06800</name>
</gene>
<comment type="cofactor">
    <cofactor evidence="1">
        <name>Fe(2+)</name>
        <dbReference type="ChEBI" id="CHEBI:29033"/>
    </cofactor>
</comment>
<dbReference type="Proteomes" id="UP000632858">
    <property type="component" value="Unassembled WGS sequence"/>
</dbReference>
<evidence type="ECO:0000259" key="9">
    <source>
        <dbReference type="PROSITE" id="PS51471"/>
    </source>
</evidence>
<keyword evidence="6" id="KW-0560">Oxidoreductase</keyword>
<keyword evidence="4" id="KW-0460">Magnesium</keyword>
<evidence type="ECO:0000256" key="1">
    <source>
        <dbReference type="ARBA" id="ARBA00001954"/>
    </source>
</evidence>
<dbReference type="SUPFAM" id="SSF51197">
    <property type="entry name" value="Clavaminate synthase-like"/>
    <property type="match status" value="1"/>
</dbReference>
<evidence type="ECO:0000256" key="3">
    <source>
        <dbReference type="ARBA" id="ARBA00022763"/>
    </source>
</evidence>
<reference evidence="10" key="1">
    <citation type="journal article" date="2014" name="Int. J. Syst. Evol. Microbiol.">
        <title>Complete genome sequence of Corynebacterium casei LMG S-19264T (=DSM 44701T), isolated from a smear-ripened cheese.</title>
        <authorList>
            <consortium name="US DOE Joint Genome Institute (JGI-PGF)"/>
            <person name="Walter F."/>
            <person name="Albersmeier A."/>
            <person name="Kalinowski J."/>
            <person name="Ruckert C."/>
        </authorList>
    </citation>
    <scope>NUCLEOTIDE SEQUENCE</scope>
    <source>
        <strain evidence="10">CGMCC 1.12726</strain>
    </source>
</reference>
<keyword evidence="11" id="KW-1185">Reference proteome</keyword>
<dbReference type="GO" id="GO:0006307">
    <property type="term" value="P:DNA alkylation repair"/>
    <property type="evidence" value="ECO:0007669"/>
    <property type="project" value="InterPro"/>
</dbReference>
<evidence type="ECO:0000256" key="6">
    <source>
        <dbReference type="ARBA" id="ARBA00023002"/>
    </source>
</evidence>
<keyword evidence="3" id="KW-0227">DNA damage</keyword>
<dbReference type="RefSeq" id="WP_188447754.1">
    <property type="nucleotide sequence ID" value="NZ_BMFO01000001.1"/>
</dbReference>
<dbReference type="GO" id="GO:0032259">
    <property type="term" value="P:methylation"/>
    <property type="evidence" value="ECO:0007669"/>
    <property type="project" value="UniProtKB-KW"/>
</dbReference>
<dbReference type="GO" id="GO:0008168">
    <property type="term" value="F:methyltransferase activity"/>
    <property type="evidence" value="ECO:0007669"/>
    <property type="project" value="UniProtKB-KW"/>
</dbReference>
<protein>
    <submittedName>
        <fullName evidence="10">DNA methylase</fullName>
    </submittedName>
</protein>
<evidence type="ECO:0000256" key="4">
    <source>
        <dbReference type="ARBA" id="ARBA00022842"/>
    </source>
</evidence>
<organism evidence="10 11">
    <name type="scientific">Arenimonas maotaiensis</name>
    <dbReference type="NCBI Taxonomy" id="1446479"/>
    <lineage>
        <taxon>Bacteria</taxon>
        <taxon>Pseudomonadati</taxon>
        <taxon>Pseudomonadota</taxon>
        <taxon>Gammaproteobacteria</taxon>
        <taxon>Lysobacterales</taxon>
        <taxon>Lysobacteraceae</taxon>
        <taxon>Arenimonas</taxon>
    </lineage>
</organism>
<dbReference type="PANTHER" id="PTHR31212:SF4">
    <property type="entry name" value="ALPHA-KETOGLUTARATE-DEPENDENT DIOXYGENASE ALKB HOMOLOG 3"/>
    <property type="match status" value="1"/>
</dbReference>
<keyword evidence="7" id="KW-0408">Iron</keyword>
<evidence type="ECO:0000313" key="10">
    <source>
        <dbReference type="EMBL" id="GGF87515.1"/>
    </source>
</evidence>
<dbReference type="FunFam" id="2.60.120.590:FF:000004">
    <property type="entry name" value="DNA oxidative demethylase ALKBH2"/>
    <property type="match status" value="1"/>
</dbReference>
<evidence type="ECO:0000256" key="2">
    <source>
        <dbReference type="ARBA" id="ARBA00022723"/>
    </source>
</evidence>
<dbReference type="InterPro" id="IPR005123">
    <property type="entry name" value="Oxoglu/Fe-dep_dioxygenase_dom"/>
</dbReference>
<comment type="caution">
    <text evidence="10">The sequence shown here is derived from an EMBL/GenBank/DDBJ whole genome shotgun (WGS) entry which is preliminary data.</text>
</comment>
<dbReference type="PANTHER" id="PTHR31212">
    <property type="entry name" value="ALPHA-KETOGLUTARATE-DEPENDENT DIOXYGENASE ALKB HOMOLOG 3"/>
    <property type="match status" value="1"/>
</dbReference>
<dbReference type="GO" id="GO:0051213">
    <property type="term" value="F:dioxygenase activity"/>
    <property type="evidence" value="ECO:0007669"/>
    <property type="project" value="UniProtKB-KW"/>
</dbReference>
<feature type="domain" description="Fe2OG dioxygenase" evidence="9">
    <location>
        <begin position="103"/>
        <end position="201"/>
    </location>
</feature>
<keyword evidence="10" id="KW-0489">Methyltransferase</keyword>
<dbReference type="GO" id="GO:0046872">
    <property type="term" value="F:metal ion binding"/>
    <property type="evidence" value="ECO:0007669"/>
    <property type="project" value="UniProtKB-KW"/>
</dbReference>
<dbReference type="GO" id="GO:0016787">
    <property type="term" value="F:hydrolase activity"/>
    <property type="evidence" value="ECO:0007669"/>
    <property type="project" value="UniProtKB-ARBA"/>
</dbReference>
<dbReference type="InterPro" id="IPR037151">
    <property type="entry name" value="AlkB-like_sf"/>
</dbReference>
<keyword evidence="10" id="KW-0808">Transferase</keyword>
<dbReference type="Gene3D" id="2.60.120.590">
    <property type="entry name" value="Alpha-ketoglutarate-dependent dioxygenase AlkB-like"/>
    <property type="match status" value="1"/>
</dbReference>
<sequence length="202" mass="22162">MFRTDFPSSLQALPVAGGGLYYAEAFLPPAEADDCLAALRREVPWKQSEIRLYGRTVREPRLGCWMGDAGAVYRYSGTVFRPEPWIAPVLGVKQAVEAATGQVFNSVLLNLYRDGRDAMGWHSDDEPELGPAPVIASVSLGGVRRFLLRERRAGARSSGIALAHGSLLVMAGDLQQRYRHSVPRTAKPVAARVNLTFRRILG</sequence>
<keyword evidence="5" id="KW-0223">Dioxygenase</keyword>
<name>A0A917CJ80_9GAMM</name>
<dbReference type="Pfam" id="PF13532">
    <property type="entry name" value="2OG-FeII_Oxy_2"/>
    <property type="match status" value="1"/>
</dbReference>
<keyword evidence="8" id="KW-0234">DNA repair</keyword>
<dbReference type="GO" id="GO:0016705">
    <property type="term" value="F:oxidoreductase activity, acting on paired donors, with incorporation or reduction of molecular oxygen"/>
    <property type="evidence" value="ECO:0007669"/>
    <property type="project" value="UniProtKB-ARBA"/>
</dbReference>
<dbReference type="GO" id="GO:0032451">
    <property type="term" value="F:demethylase activity"/>
    <property type="evidence" value="ECO:0007669"/>
    <property type="project" value="UniProtKB-ARBA"/>
</dbReference>
<evidence type="ECO:0000313" key="11">
    <source>
        <dbReference type="Proteomes" id="UP000632858"/>
    </source>
</evidence>
<evidence type="ECO:0000256" key="5">
    <source>
        <dbReference type="ARBA" id="ARBA00022964"/>
    </source>
</evidence>
<reference evidence="10" key="2">
    <citation type="submission" date="2020-09" db="EMBL/GenBank/DDBJ databases">
        <authorList>
            <person name="Sun Q."/>
            <person name="Zhou Y."/>
        </authorList>
    </citation>
    <scope>NUCLEOTIDE SEQUENCE</scope>
    <source>
        <strain evidence="10">CGMCC 1.12726</strain>
    </source>
</reference>
<dbReference type="EMBL" id="BMFO01000001">
    <property type="protein sequence ID" value="GGF87515.1"/>
    <property type="molecule type" value="Genomic_DNA"/>
</dbReference>
<accession>A0A917CJ80</accession>
<dbReference type="PROSITE" id="PS51471">
    <property type="entry name" value="FE2OG_OXY"/>
    <property type="match status" value="1"/>
</dbReference>
<keyword evidence="2" id="KW-0479">Metal-binding</keyword>